<dbReference type="InterPro" id="IPR036388">
    <property type="entry name" value="WH-like_DNA-bd_sf"/>
</dbReference>
<name>A0A0K3A1L5_9XANT</name>
<dbReference type="SUPFAM" id="SSF48452">
    <property type="entry name" value="TPR-like"/>
    <property type="match status" value="1"/>
</dbReference>
<dbReference type="PROSITE" id="PS50043">
    <property type="entry name" value="HTH_LUXR_2"/>
    <property type="match status" value="1"/>
</dbReference>
<dbReference type="PROSITE" id="PS00622">
    <property type="entry name" value="HTH_LUXR_1"/>
    <property type="match status" value="1"/>
</dbReference>
<dbReference type="InterPro" id="IPR011990">
    <property type="entry name" value="TPR-like_helical_dom_sf"/>
</dbReference>
<dbReference type="InterPro" id="IPR003593">
    <property type="entry name" value="AAA+_ATPase"/>
</dbReference>
<dbReference type="InterPro" id="IPR016032">
    <property type="entry name" value="Sig_transdc_resp-reg_C-effctor"/>
</dbReference>
<dbReference type="PANTHER" id="PTHR45566:SF2">
    <property type="entry name" value="NARL SUBFAMILY"/>
    <property type="match status" value="1"/>
</dbReference>
<dbReference type="Pfam" id="PF00196">
    <property type="entry name" value="GerE"/>
    <property type="match status" value="1"/>
</dbReference>
<dbReference type="Gene3D" id="1.25.40.10">
    <property type="entry name" value="Tetratricopeptide repeat domain"/>
    <property type="match status" value="1"/>
</dbReference>
<dbReference type="InterPro" id="IPR019734">
    <property type="entry name" value="TPR_rpt"/>
</dbReference>
<dbReference type="SMART" id="SM00382">
    <property type="entry name" value="AAA"/>
    <property type="match status" value="1"/>
</dbReference>
<evidence type="ECO:0000259" key="1">
    <source>
        <dbReference type="PROSITE" id="PS50043"/>
    </source>
</evidence>
<dbReference type="PRINTS" id="PR00038">
    <property type="entry name" value="HTHLUXR"/>
</dbReference>
<dbReference type="GO" id="GO:0006355">
    <property type="term" value="P:regulation of DNA-templated transcription"/>
    <property type="evidence" value="ECO:0007669"/>
    <property type="project" value="InterPro"/>
</dbReference>
<dbReference type="EMBL" id="CXOK01000110">
    <property type="protein sequence ID" value="CTP91976.1"/>
    <property type="molecule type" value="Genomic_DNA"/>
</dbReference>
<dbReference type="GO" id="GO:0003677">
    <property type="term" value="F:DNA binding"/>
    <property type="evidence" value="ECO:0007669"/>
    <property type="project" value="InterPro"/>
</dbReference>
<dbReference type="Pfam" id="PF25873">
    <property type="entry name" value="WHD_MalT"/>
    <property type="match status" value="1"/>
</dbReference>
<dbReference type="Gene3D" id="1.10.10.10">
    <property type="entry name" value="Winged helix-like DNA-binding domain superfamily/Winged helix DNA-binding domain"/>
    <property type="match status" value="1"/>
</dbReference>
<protein>
    <submittedName>
        <fullName evidence="2">Transcriptional regulator</fullName>
    </submittedName>
</protein>
<reference evidence="2 3" key="1">
    <citation type="submission" date="2015-07" db="EMBL/GenBank/DDBJ databases">
        <authorList>
            <person name="Noorani M."/>
        </authorList>
    </citation>
    <scope>NUCLEOTIDE SEQUENCE [LARGE SCALE GENOMIC DNA]</scope>
    <source>
        <strain evidence="2">LMG728</strain>
    </source>
</reference>
<evidence type="ECO:0000313" key="3">
    <source>
        <dbReference type="Proteomes" id="UP000041247"/>
    </source>
</evidence>
<dbReference type="InterPro" id="IPR051015">
    <property type="entry name" value="EvgA-like"/>
</dbReference>
<dbReference type="RefSeq" id="WP_053841743.1">
    <property type="nucleotide sequence ID" value="NZ_CP076250.1"/>
</dbReference>
<dbReference type="CDD" id="cd06170">
    <property type="entry name" value="LuxR_C_like"/>
    <property type="match status" value="1"/>
</dbReference>
<dbReference type="InterPro" id="IPR059106">
    <property type="entry name" value="WHD_MalT"/>
</dbReference>
<dbReference type="SMART" id="SM00028">
    <property type="entry name" value="TPR"/>
    <property type="match status" value="3"/>
</dbReference>
<proteinExistence type="predicted"/>
<dbReference type="Gene3D" id="3.40.50.300">
    <property type="entry name" value="P-loop containing nucleotide triphosphate hydrolases"/>
    <property type="match status" value="1"/>
</dbReference>
<feature type="domain" description="HTH luxR-type" evidence="1">
    <location>
        <begin position="854"/>
        <end position="919"/>
    </location>
</feature>
<dbReference type="SMART" id="SM00421">
    <property type="entry name" value="HTH_LUXR"/>
    <property type="match status" value="1"/>
</dbReference>
<sequence>MLKPVTLFNPRSLAAVHDSPAVPDWVLADKLAPPRSRVATVPRDALLQHLDRAAELPLTLLLAPPGFGKTTLLGQWHQRLRERGEAAVVWLSLDEDDADPGRFLAYLALAARGAGIELGASLQAAVQQQGQDLEVASTLPALIRAIRSAPQRLLLILDDYDRAHAHAHAHAHASKLDEMVTRLVEHAGGQLHLLLATRRAPALPLARWALQGLLQRIGARELALDEAETLALLGPQVPAAMASQLRRQTEGWAVALQLAGLWLGGDERRRDDLERFCGRTAELAAYLAEQVLDDLDPALRTFLLQLSPLERFNAALADAVRERDDSGRLLQRLAHFQGLLVALDGEHAWFRFHPLFADYLYQQLERDMPALATQLHRRAAHWFDAHGQLPEAVRHAVRGDAVDSAADCIARAGTWQLLLRHGSTPVRALLRHFPRSSIGERPALNLTQAYLHMKLGEFAHAQTLLERFRDFPEPLRAPFERDYTVVVALLRDLLDQICANPRGRAQIAAQATALDEDDTLGRGTLWCICATTALGRADFAGAERYAHLAGSAMQASGSEVGASYALIHLAQSHYYRGQLERAETICRQALVIAQRQQQLDPTLQAVGQCLLAQLQCEHGRYAEAADCLQPALGFLEQHDGWLDIYAAGYETALVLARQHDRSGRAALDLLDHIDRIAHARHLGRLADLALAWRLHVLLDQPPSPAIDALVARTGGEARFAHALSQPQDWRFLAALGFALARWHRLGGRTRAALAVLQGVEAACMLADNQVHLARVRARIALVLHDRGESAVALPYLRHALQHVASTQAWQCVLELGVPGKALLRMARQRDPQAAPNTTLAMTIQALLDKLRHDQDSGADLFSERELEVLALLAQGDANKQIARRLALSENTIKFHLKNLYRKLEAGTREAALASALQRGLLQRAAPPDCALE</sequence>
<dbReference type="InterPro" id="IPR027417">
    <property type="entry name" value="P-loop_NTPase"/>
</dbReference>
<dbReference type="SUPFAM" id="SSF46894">
    <property type="entry name" value="C-terminal effector domain of the bipartite response regulators"/>
    <property type="match status" value="1"/>
</dbReference>
<dbReference type="Proteomes" id="UP000041247">
    <property type="component" value="Unassembled WGS sequence"/>
</dbReference>
<dbReference type="InterPro" id="IPR000792">
    <property type="entry name" value="Tscrpt_reg_LuxR_C"/>
</dbReference>
<accession>A0A0K3A1L5</accession>
<dbReference type="SUPFAM" id="SSF52540">
    <property type="entry name" value="P-loop containing nucleoside triphosphate hydrolases"/>
    <property type="match status" value="1"/>
</dbReference>
<organism evidence="2 3">
    <name type="scientific">Xanthomonas graminis pv. poae</name>
    <dbReference type="NCBI Taxonomy" id="227946"/>
    <lineage>
        <taxon>Bacteria</taxon>
        <taxon>Pseudomonadati</taxon>
        <taxon>Pseudomonadota</taxon>
        <taxon>Gammaproteobacteria</taxon>
        <taxon>Lysobacterales</taxon>
        <taxon>Lysobacteraceae</taxon>
        <taxon>Xanthomonas</taxon>
        <taxon>Xanthomonas translucens group</taxon>
        <taxon>Xanthomonas graminis</taxon>
    </lineage>
</organism>
<dbReference type="AlphaFoldDB" id="A0A0K3A1L5"/>
<dbReference type="PANTHER" id="PTHR45566">
    <property type="entry name" value="HTH-TYPE TRANSCRIPTIONAL REGULATOR YHJB-RELATED"/>
    <property type="match status" value="1"/>
</dbReference>
<gene>
    <name evidence="2" type="ORF">XTPLMG728_3083</name>
</gene>
<evidence type="ECO:0000313" key="2">
    <source>
        <dbReference type="EMBL" id="CTP91976.1"/>
    </source>
</evidence>